<name>A0A7W9PKX1_9NOCA</name>
<evidence type="ECO:0000313" key="2">
    <source>
        <dbReference type="Proteomes" id="UP000540412"/>
    </source>
</evidence>
<keyword evidence="2" id="KW-1185">Reference proteome</keyword>
<dbReference type="EMBL" id="JACHIT010000002">
    <property type="protein sequence ID" value="MBB5917504.1"/>
    <property type="molecule type" value="Genomic_DNA"/>
</dbReference>
<proteinExistence type="predicted"/>
<protein>
    <submittedName>
        <fullName evidence="1">Uncharacterized protein</fullName>
    </submittedName>
</protein>
<accession>A0A7W9PKX1</accession>
<sequence>MRLVINRSQAAVKGVLGGHKGMQFTLKYRLELTDEEFGLVRYYKLNAYTLTWRTIQGTQVPDDTIGSMIEGASQTVSDVKALLANEEVVKKAVDELPVLFEVCRTFGGEEVIDYPRKRD</sequence>
<evidence type="ECO:0000313" key="1">
    <source>
        <dbReference type="EMBL" id="MBB5917504.1"/>
    </source>
</evidence>
<reference evidence="1 2" key="1">
    <citation type="submission" date="2020-08" db="EMBL/GenBank/DDBJ databases">
        <title>Sequencing the genomes of 1000 actinobacteria strains.</title>
        <authorList>
            <person name="Klenk H.-P."/>
        </authorList>
    </citation>
    <scope>NUCLEOTIDE SEQUENCE [LARGE SCALE GENOMIC DNA]</scope>
    <source>
        <strain evidence="1 2">DSM 43582</strain>
    </source>
</reference>
<dbReference type="AlphaFoldDB" id="A0A7W9PKX1"/>
<gene>
    <name evidence="1" type="ORF">BJY24_006416</name>
</gene>
<comment type="caution">
    <text evidence="1">The sequence shown here is derived from an EMBL/GenBank/DDBJ whole genome shotgun (WGS) entry which is preliminary data.</text>
</comment>
<dbReference type="RefSeq" id="WP_157185713.1">
    <property type="nucleotide sequence ID" value="NZ_JACHIT010000002.1"/>
</dbReference>
<organism evidence="1 2">
    <name type="scientific">Nocardia transvalensis</name>
    <dbReference type="NCBI Taxonomy" id="37333"/>
    <lineage>
        <taxon>Bacteria</taxon>
        <taxon>Bacillati</taxon>
        <taxon>Actinomycetota</taxon>
        <taxon>Actinomycetes</taxon>
        <taxon>Mycobacteriales</taxon>
        <taxon>Nocardiaceae</taxon>
        <taxon>Nocardia</taxon>
    </lineage>
</organism>
<dbReference type="Proteomes" id="UP000540412">
    <property type="component" value="Unassembled WGS sequence"/>
</dbReference>